<evidence type="ECO:0000313" key="1">
    <source>
        <dbReference type="EMBL" id="SFO25290.1"/>
    </source>
</evidence>
<dbReference type="AlphaFoldDB" id="A0A1I5FNE9"/>
<dbReference type="OrthoDB" id="7791302at2"/>
<proteinExistence type="predicted"/>
<gene>
    <name evidence="1" type="ORF">SAMN04487859_1211</name>
</gene>
<dbReference type="Proteomes" id="UP000198599">
    <property type="component" value="Unassembled WGS sequence"/>
</dbReference>
<dbReference type="RefSeq" id="WP_092841433.1">
    <property type="nucleotide sequence ID" value="NZ_FOVP01000021.1"/>
</dbReference>
<dbReference type="EMBL" id="FOVP01000021">
    <property type="protein sequence ID" value="SFO25290.1"/>
    <property type="molecule type" value="Genomic_DNA"/>
</dbReference>
<keyword evidence="2" id="KW-1185">Reference proteome</keyword>
<reference evidence="2" key="1">
    <citation type="submission" date="2016-10" db="EMBL/GenBank/DDBJ databases">
        <authorList>
            <person name="Varghese N."/>
            <person name="Submissions S."/>
        </authorList>
    </citation>
    <scope>NUCLEOTIDE SEQUENCE [LARGE SCALE GENOMIC DNA]</scope>
    <source>
        <strain evidence="2">DSM 28463</strain>
    </source>
</reference>
<sequence length="314" mass="35282">MPEISIPDYPFKLPNEASTLISRFGFSQKEASVFYGVRLDTIKKWISGKMAMPDDLVIESYNKLARLQDFAALVAAAYNDLAVEDDGEHMAHQYISLPTVTQMRRGFMPVSKGFYESLFADIAAHAYSSGPDDFCYVVPEAPDEEIGKTNFWIHLWVQHDMQMELCIEREGSVARFDVDFYTFLKSELTSWKNVQCTFSGGSDLHPHPDEVCLDIPYSPDWYGEAHDLTDEEVALAGTSVRIAISITGSDTFDDIAGDEQRFIQLVEDDEIRPMMEAHEGPEDADLCATNENLALILREVFGSRKALLAKAAHQ</sequence>
<evidence type="ECO:0000313" key="2">
    <source>
        <dbReference type="Proteomes" id="UP000198599"/>
    </source>
</evidence>
<accession>A0A1I5FNE9</accession>
<organism evidence="1 2">
    <name type="scientific">Roseovarius lutimaris</name>
    <dbReference type="NCBI Taxonomy" id="1005928"/>
    <lineage>
        <taxon>Bacteria</taxon>
        <taxon>Pseudomonadati</taxon>
        <taxon>Pseudomonadota</taxon>
        <taxon>Alphaproteobacteria</taxon>
        <taxon>Rhodobacterales</taxon>
        <taxon>Roseobacteraceae</taxon>
        <taxon>Roseovarius</taxon>
    </lineage>
</organism>
<protein>
    <submittedName>
        <fullName evidence="1">Uncharacterized protein</fullName>
    </submittedName>
</protein>
<name>A0A1I5FNE9_9RHOB</name>